<evidence type="ECO:0000256" key="5">
    <source>
        <dbReference type="ARBA" id="ARBA00008276"/>
    </source>
</evidence>
<dbReference type="NCBIfam" id="TIGR01499">
    <property type="entry name" value="folC"/>
    <property type="match status" value="1"/>
</dbReference>
<dbReference type="GO" id="GO:0005743">
    <property type="term" value="C:mitochondrial inner membrane"/>
    <property type="evidence" value="ECO:0007669"/>
    <property type="project" value="UniProtKB-SubCell"/>
</dbReference>
<dbReference type="InterPro" id="IPR023600">
    <property type="entry name" value="Folylpolyglutamate_synth_euk"/>
</dbReference>
<feature type="binding site" evidence="23">
    <location>
        <position position="89"/>
    </location>
    <ligand>
        <name>Mg(2+)</name>
        <dbReference type="ChEBI" id="CHEBI:18420"/>
        <label>1</label>
    </ligand>
</feature>
<dbReference type="GO" id="GO:0004326">
    <property type="term" value="F:tetrahydrofolylpolyglutamate synthase activity"/>
    <property type="evidence" value="ECO:0007669"/>
    <property type="project" value="UniProtKB-EC"/>
</dbReference>
<evidence type="ECO:0000256" key="2">
    <source>
        <dbReference type="ARBA" id="ARBA00004305"/>
    </source>
</evidence>
<keyword evidence="14 22" id="KW-0067">ATP-binding</keyword>
<dbReference type="InterPro" id="IPR001645">
    <property type="entry name" value="Folylpolyglutamate_synth"/>
</dbReference>
<evidence type="ECO:0000256" key="9">
    <source>
        <dbReference type="ARBA" id="ARBA00022563"/>
    </source>
</evidence>
<feature type="binding site" evidence="22">
    <location>
        <position position="320"/>
    </location>
    <ligand>
        <name>ATP</name>
        <dbReference type="ChEBI" id="CHEBI:30616"/>
    </ligand>
</feature>
<dbReference type="PROSITE" id="PS01011">
    <property type="entry name" value="FOLYLPOLYGLU_SYNT_1"/>
    <property type="match status" value="1"/>
</dbReference>
<sequence>MPTSEGSRDYQAALAAIGTLIFSRKRADGSSWGDDFATMGTCVKQLGLEEDLPKLSVIHVAGTKGKGSTCAFVESILRTAGCSTGLFTSPHLVDIRERFRFNGKPVSEELFTKHFWTVWDKLQSHATPENPMPTYFRFLTLLGLHMFIREEVQVVVLEVGLGGRWDATNVVPAPVVCGVTSLGYDHVELLGHTLTEIAGEKAGIFKPTVPAFTSPQDAEAMGSLQRRADELQIPLKVVEPLEELYSMLDPASGCDKLNLGLAGTHQRLNAALAVTLCRVWAQRTPDPPSKLAAGEKMLAEQGMLPACYVEGLQKCTWPGRAQVLQDEEVNATLEGEGSLTFYLDGAHTEESMVECARWFSESVINSSPSGKQRLTECGPLATQRLLLFNCTVERDPNCLLRPLASMVKERDLAFAKALFVPADSSTSIKPDAGDKDVKWQKTLLQTWEGLLQDKADGTVSVAQTDGIGKHEDVYSIKTERPLDLECPGANIVMPSVHTTLEWIRQQARARPACRTQVLVTGSLYLVGDILRVVRRGVPL</sequence>
<keyword evidence="15 23" id="KW-0460">Magnesium</keyword>
<dbReference type="AlphaFoldDB" id="A0A7S0RTL6"/>
<evidence type="ECO:0000256" key="6">
    <source>
        <dbReference type="ARBA" id="ARBA00013025"/>
    </source>
</evidence>
<gene>
    <name evidence="24" type="ORF">POBO1169_LOCUS18082</name>
</gene>
<evidence type="ECO:0000256" key="8">
    <source>
        <dbReference type="ARBA" id="ARBA00022490"/>
    </source>
</evidence>
<evidence type="ECO:0000256" key="15">
    <source>
        <dbReference type="ARBA" id="ARBA00022842"/>
    </source>
</evidence>
<evidence type="ECO:0000256" key="4">
    <source>
        <dbReference type="ARBA" id="ARBA00005150"/>
    </source>
</evidence>
<name>A0A7S0RTL6_9CHLO</name>
<dbReference type="PANTHER" id="PTHR11136:SF5">
    <property type="entry name" value="FOLYLPOLYGLUTAMATE SYNTHASE, MITOCHONDRIAL"/>
    <property type="match status" value="1"/>
</dbReference>
<keyword evidence="12 22" id="KW-0547">Nucleotide-binding</keyword>
<evidence type="ECO:0000256" key="3">
    <source>
        <dbReference type="ARBA" id="ARBA00004496"/>
    </source>
</evidence>
<evidence type="ECO:0000256" key="16">
    <source>
        <dbReference type="ARBA" id="ARBA00023128"/>
    </source>
</evidence>
<comment type="catalytic activity">
    <reaction evidence="20 21">
        <text>(6S)-5,6,7,8-tetrahydrofolyl-(gamma-L-Glu)(n) + L-glutamate + ATP = (6S)-5,6,7,8-tetrahydrofolyl-(gamma-L-Glu)(n+1) + ADP + phosphate + H(+)</text>
        <dbReference type="Rhea" id="RHEA:10580"/>
        <dbReference type="Rhea" id="RHEA-COMP:14738"/>
        <dbReference type="Rhea" id="RHEA-COMP:14740"/>
        <dbReference type="ChEBI" id="CHEBI:15378"/>
        <dbReference type="ChEBI" id="CHEBI:29985"/>
        <dbReference type="ChEBI" id="CHEBI:30616"/>
        <dbReference type="ChEBI" id="CHEBI:43474"/>
        <dbReference type="ChEBI" id="CHEBI:141005"/>
        <dbReference type="ChEBI" id="CHEBI:456216"/>
        <dbReference type="EC" id="6.3.2.17"/>
    </reaction>
</comment>
<dbReference type="FunFam" id="3.90.190.20:FF:000011">
    <property type="entry name" value="Folylpolyglutamate synthase"/>
    <property type="match status" value="1"/>
</dbReference>
<dbReference type="Gene3D" id="3.40.1190.10">
    <property type="entry name" value="Mur-like, catalytic domain"/>
    <property type="match status" value="1"/>
</dbReference>
<dbReference type="InterPro" id="IPR018109">
    <property type="entry name" value="Folylpolyglutamate_synth_CS"/>
</dbReference>
<evidence type="ECO:0000256" key="23">
    <source>
        <dbReference type="PIRSR" id="PIRSR038895-2"/>
    </source>
</evidence>
<evidence type="ECO:0000256" key="14">
    <source>
        <dbReference type="ARBA" id="ARBA00022840"/>
    </source>
</evidence>
<keyword evidence="13" id="KW-0999">Mitochondrion inner membrane</keyword>
<dbReference type="GO" id="GO:0005524">
    <property type="term" value="F:ATP binding"/>
    <property type="evidence" value="ECO:0007669"/>
    <property type="project" value="UniProtKB-KW"/>
</dbReference>
<dbReference type="Gene3D" id="3.90.190.20">
    <property type="entry name" value="Mur ligase, C-terminal domain"/>
    <property type="match status" value="1"/>
</dbReference>
<dbReference type="SUPFAM" id="SSF53244">
    <property type="entry name" value="MurD-like peptide ligases, peptide-binding domain"/>
    <property type="match status" value="1"/>
</dbReference>
<evidence type="ECO:0000256" key="1">
    <source>
        <dbReference type="ARBA" id="ARBA00004273"/>
    </source>
</evidence>
<evidence type="ECO:0000256" key="19">
    <source>
        <dbReference type="ARBA" id="ARBA00030876"/>
    </source>
</evidence>
<feature type="binding site" evidence="23">
    <location>
        <position position="158"/>
    </location>
    <ligand>
        <name>Mg(2+)</name>
        <dbReference type="ChEBI" id="CHEBI:18420"/>
        <label>1</label>
    </ligand>
</feature>
<comment type="subcellular location">
    <subcellularLocation>
        <location evidence="3">Cytoplasm</location>
    </subcellularLocation>
    <subcellularLocation>
        <location evidence="1">Mitochondrion inner membrane</location>
    </subcellularLocation>
    <subcellularLocation>
        <location evidence="2">Mitochondrion matrix</location>
    </subcellularLocation>
</comment>
<organism evidence="24">
    <name type="scientific">Pyramimonas obovata</name>
    <dbReference type="NCBI Taxonomy" id="1411642"/>
    <lineage>
        <taxon>Eukaryota</taxon>
        <taxon>Viridiplantae</taxon>
        <taxon>Chlorophyta</taxon>
        <taxon>Pyramimonadophyceae</taxon>
        <taxon>Pyramimonadales</taxon>
        <taxon>Pyramimonadaceae</taxon>
        <taxon>Pyramimonas</taxon>
        <taxon>Pyramimonas incertae sedis</taxon>
    </lineage>
</organism>
<evidence type="ECO:0000256" key="10">
    <source>
        <dbReference type="ARBA" id="ARBA00022598"/>
    </source>
</evidence>
<accession>A0A7S0RTL6</accession>
<evidence type="ECO:0000256" key="11">
    <source>
        <dbReference type="ARBA" id="ARBA00022723"/>
    </source>
</evidence>
<dbReference type="FunFam" id="3.40.1190.10:FF:000008">
    <property type="entry name" value="Folylpolyglutamate synthase"/>
    <property type="match status" value="1"/>
</dbReference>
<dbReference type="SUPFAM" id="SSF53623">
    <property type="entry name" value="MurD-like peptide ligases, catalytic domain"/>
    <property type="match status" value="1"/>
</dbReference>
<dbReference type="EMBL" id="HBFA01036093">
    <property type="protein sequence ID" value="CAD8687263.1"/>
    <property type="molecule type" value="Transcribed_RNA"/>
</dbReference>
<dbReference type="PIRSF" id="PIRSF038895">
    <property type="entry name" value="FPGS"/>
    <property type="match status" value="1"/>
</dbReference>
<protein>
    <recommendedName>
        <fullName evidence="7 21">Folylpolyglutamate synthase</fullName>
        <ecNumber evidence="6 21">6.3.2.17</ecNumber>
    </recommendedName>
    <alternativeName>
        <fullName evidence="19 21">Folylpoly-gamma-glutamate synthetase</fullName>
    </alternativeName>
    <alternativeName>
        <fullName evidence="18 21">Tetrahydrofolylpolyglutamate synthase</fullName>
    </alternativeName>
</protein>
<keyword evidence="16" id="KW-0496">Mitochondrion</keyword>
<keyword evidence="8" id="KW-0963">Cytoplasm</keyword>
<dbReference type="GO" id="GO:0005759">
    <property type="term" value="C:mitochondrial matrix"/>
    <property type="evidence" value="ECO:0007669"/>
    <property type="project" value="UniProtKB-SubCell"/>
</dbReference>
<evidence type="ECO:0000256" key="7">
    <source>
        <dbReference type="ARBA" id="ARBA00018660"/>
    </source>
</evidence>
<keyword evidence="9 21" id="KW-0554">One-carbon metabolism</keyword>
<dbReference type="EC" id="6.3.2.17" evidence="6 21"/>
<dbReference type="InterPro" id="IPR036565">
    <property type="entry name" value="Mur-like_cat_sf"/>
</dbReference>
<feature type="binding site" evidence="22">
    <location>
        <position position="344"/>
    </location>
    <ligand>
        <name>ATP</name>
        <dbReference type="ChEBI" id="CHEBI:30616"/>
    </ligand>
</feature>
<evidence type="ECO:0000313" key="24">
    <source>
        <dbReference type="EMBL" id="CAD8687263.1"/>
    </source>
</evidence>
<dbReference type="PANTHER" id="PTHR11136">
    <property type="entry name" value="FOLYLPOLYGLUTAMATE SYNTHASE-RELATED"/>
    <property type="match status" value="1"/>
</dbReference>
<evidence type="ECO:0000256" key="12">
    <source>
        <dbReference type="ARBA" id="ARBA00022741"/>
    </source>
</evidence>
<dbReference type="PROSITE" id="PS01012">
    <property type="entry name" value="FOLYLPOLYGLU_SYNT_2"/>
    <property type="match status" value="1"/>
</dbReference>
<keyword evidence="17" id="KW-0472">Membrane</keyword>
<feature type="binding site" evidence="23">
    <location>
        <position position="186"/>
    </location>
    <ligand>
        <name>Mg(2+)</name>
        <dbReference type="ChEBI" id="CHEBI:18420"/>
        <label>1</label>
    </ligand>
</feature>
<evidence type="ECO:0000256" key="18">
    <source>
        <dbReference type="ARBA" id="ARBA00030592"/>
    </source>
</evidence>
<evidence type="ECO:0000256" key="13">
    <source>
        <dbReference type="ARBA" id="ARBA00022792"/>
    </source>
</evidence>
<dbReference type="GO" id="GO:0006730">
    <property type="term" value="P:one-carbon metabolic process"/>
    <property type="evidence" value="ECO:0007669"/>
    <property type="project" value="UniProtKB-KW"/>
</dbReference>
<keyword evidence="10 21" id="KW-0436">Ligase</keyword>
<dbReference type="UniPathway" id="UPA00850"/>
<comment type="cofactor">
    <cofactor evidence="21">
        <name>a monovalent cation</name>
        <dbReference type="ChEBI" id="CHEBI:60242"/>
    </cofactor>
    <text evidence="21">A monovalent cation.</text>
</comment>
<dbReference type="InterPro" id="IPR036615">
    <property type="entry name" value="Mur_ligase_C_dom_sf"/>
</dbReference>
<dbReference type="GO" id="GO:0046872">
    <property type="term" value="F:metal ion binding"/>
    <property type="evidence" value="ECO:0007669"/>
    <property type="project" value="UniProtKB-KW"/>
</dbReference>
<dbReference type="GO" id="GO:0005829">
    <property type="term" value="C:cytosol"/>
    <property type="evidence" value="ECO:0007669"/>
    <property type="project" value="TreeGrafter"/>
</dbReference>
<evidence type="ECO:0000256" key="20">
    <source>
        <dbReference type="ARBA" id="ARBA00047493"/>
    </source>
</evidence>
<evidence type="ECO:0000256" key="22">
    <source>
        <dbReference type="PIRSR" id="PIRSR038895-1"/>
    </source>
</evidence>
<evidence type="ECO:0000256" key="21">
    <source>
        <dbReference type="PIRNR" id="PIRNR038895"/>
    </source>
</evidence>
<keyword evidence="11 23" id="KW-0479">Metal-binding</keyword>
<proteinExistence type="inferred from homology"/>
<evidence type="ECO:0000256" key="17">
    <source>
        <dbReference type="ARBA" id="ARBA00023136"/>
    </source>
</evidence>
<comment type="pathway">
    <text evidence="4 21">Cofactor biosynthesis; tetrahydrofolylpolyglutamate biosynthesis.</text>
</comment>
<reference evidence="24" key="1">
    <citation type="submission" date="2021-01" db="EMBL/GenBank/DDBJ databases">
        <authorList>
            <person name="Corre E."/>
            <person name="Pelletier E."/>
            <person name="Niang G."/>
            <person name="Scheremetjew M."/>
            <person name="Finn R."/>
            <person name="Kale V."/>
            <person name="Holt S."/>
            <person name="Cochrane G."/>
            <person name="Meng A."/>
            <person name="Brown T."/>
            <person name="Cohen L."/>
        </authorList>
    </citation>
    <scope>NUCLEOTIDE SEQUENCE</scope>
    <source>
        <strain evidence="24">CCMP722</strain>
    </source>
</reference>
<comment type="similarity">
    <text evidence="5 21">Belongs to the folylpolyglutamate synthase family.</text>
</comment>
<comment type="function">
    <text evidence="21">Catalyzes conversion of folates to polyglutamate derivatives allowing concentration of folate compounds in the cell and the intracellular retention of these cofactors, which are important substrates for most of the folate-dependent enzymes that are involved in one-carbon transfer reactions involved in purine, pyrimidine and amino acid synthesis.</text>
</comment>